<evidence type="ECO:0000256" key="5">
    <source>
        <dbReference type="ARBA" id="ARBA00038359"/>
    </source>
</evidence>
<dbReference type="InterPro" id="IPR049326">
    <property type="entry name" value="Rhodopsin_dom_fungi"/>
</dbReference>
<keyword evidence="3 6" id="KW-1133">Transmembrane helix</keyword>
<dbReference type="GO" id="GO:0016020">
    <property type="term" value="C:membrane"/>
    <property type="evidence" value="ECO:0007669"/>
    <property type="project" value="UniProtKB-SubCell"/>
</dbReference>
<feature type="domain" description="Rhodopsin" evidence="7">
    <location>
        <begin position="37"/>
        <end position="274"/>
    </location>
</feature>
<dbReference type="Proteomes" id="UP001280581">
    <property type="component" value="Unassembled WGS sequence"/>
</dbReference>
<proteinExistence type="inferred from homology"/>
<comment type="subcellular location">
    <subcellularLocation>
        <location evidence="1">Membrane</location>
        <topology evidence="1">Multi-pass membrane protein</topology>
    </subcellularLocation>
</comment>
<reference evidence="8 9" key="1">
    <citation type="submission" date="2021-02" db="EMBL/GenBank/DDBJ databases">
        <title>Genome assembly of Pseudopithomyces chartarum.</title>
        <authorList>
            <person name="Jauregui R."/>
            <person name="Singh J."/>
            <person name="Voisey C."/>
        </authorList>
    </citation>
    <scope>NUCLEOTIDE SEQUENCE [LARGE SCALE GENOMIC DNA]</scope>
    <source>
        <strain evidence="8 9">AGR01</strain>
    </source>
</reference>
<accession>A0AAN6RFL7</accession>
<dbReference type="EMBL" id="WVTA01000014">
    <property type="protein sequence ID" value="KAK3202163.1"/>
    <property type="molecule type" value="Genomic_DNA"/>
</dbReference>
<sequence length="355" mass="39587">MNETDPVAIRLAQDDNGPVTVGVVWFLCAFAAVFLGLRLYAKITRQQGLWWDDYILITSWVLLAVESAIVQACRELGMGKHTWLIPAENRDLLFRLTFIGASISCFAATFSKISFGVTLLRLTKGKVYAFVWFSIIGLFIVMLPSAMLTWIQCRPTAKLWISSIEGSCWPPIVTVTYGYFNTAFCVIVDFALALIPWMVLRHLKLHTREKIGLGIAMSMGFFAGVCAIVKGLYLKDLTGNDFFFKGKDLTIWTSVETATAIVGASIPVLRVYLKNSIETLHDRYHRTDYEGNTVTVSAPSHSVAIPLSIINPKSAKWSSVHSITEMTSLRGGTPPENDIIVQTNTVTIEYFPQRQ</sequence>
<dbReference type="InterPro" id="IPR052337">
    <property type="entry name" value="SAT4-like"/>
</dbReference>
<gene>
    <name evidence="8" type="ORF">GRF29_161g335348</name>
</gene>
<evidence type="ECO:0000256" key="1">
    <source>
        <dbReference type="ARBA" id="ARBA00004141"/>
    </source>
</evidence>
<evidence type="ECO:0000256" key="6">
    <source>
        <dbReference type="SAM" id="Phobius"/>
    </source>
</evidence>
<keyword evidence="2 6" id="KW-0812">Transmembrane</keyword>
<evidence type="ECO:0000313" key="8">
    <source>
        <dbReference type="EMBL" id="KAK3202163.1"/>
    </source>
</evidence>
<feature type="transmembrane region" description="Helical" evidence="6">
    <location>
        <begin position="20"/>
        <end position="41"/>
    </location>
</feature>
<dbReference type="Pfam" id="PF20684">
    <property type="entry name" value="Fung_rhodopsin"/>
    <property type="match status" value="1"/>
</dbReference>
<keyword evidence="9" id="KW-1185">Reference proteome</keyword>
<feature type="transmembrane region" description="Helical" evidence="6">
    <location>
        <begin position="53"/>
        <end position="72"/>
    </location>
</feature>
<evidence type="ECO:0000313" key="9">
    <source>
        <dbReference type="Proteomes" id="UP001280581"/>
    </source>
</evidence>
<evidence type="ECO:0000256" key="3">
    <source>
        <dbReference type="ARBA" id="ARBA00022989"/>
    </source>
</evidence>
<evidence type="ECO:0000259" key="7">
    <source>
        <dbReference type="Pfam" id="PF20684"/>
    </source>
</evidence>
<comment type="caution">
    <text evidence="8">The sequence shown here is derived from an EMBL/GenBank/DDBJ whole genome shotgun (WGS) entry which is preliminary data.</text>
</comment>
<dbReference type="PANTHER" id="PTHR33048:SF42">
    <property type="entry name" value="INTEGRAL MEMBRANE PROTEIN"/>
    <property type="match status" value="1"/>
</dbReference>
<feature type="transmembrane region" description="Helical" evidence="6">
    <location>
        <begin position="179"/>
        <end position="199"/>
    </location>
</feature>
<feature type="transmembrane region" description="Helical" evidence="6">
    <location>
        <begin position="127"/>
        <end position="151"/>
    </location>
</feature>
<organism evidence="8 9">
    <name type="scientific">Pseudopithomyces chartarum</name>
    <dbReference type="NCBI Taxonomy" id="1892770"/>
    <lineage>
        <taxon>Eukaryota</taxon>
        <taxon>Fungi</taxon>
        <taxon>Dikarya</taxon>
        <taxon>Ascomycota</taxon>
        <taxon>Pezizomycotina</taxon>
        <taxon>Dothideomycetes</taxon>
        <taxon>Pleosporomycetidae</taxon>
        <taxon>Pleosporales</taxon>
        <taxon>Massarineae</taxon>
        <taxon>Didymosphaeriaceae</taxon>
        <taxon>Pseudopithomyces</taxon>
    </lineage>
</organism>
<evidence type="ECO:0000256" key="4">
    <source>
        <dbReference type="ARBA" id="ARBA00023136"/>
    </source>
</evidence>
<feature type="transmembrane region" description="Helical" evidence="6">
    <location>
        <begin position="92"/>
        <end position="115"/>
    </location>
</feature>
<feature type="transmembrane region" description="Helical" evidence="6">
    <location>
        <begin position="251"/>
        <end position="273"/>
    </location>
</feature>
<dbReference type="AlphaFoldDB" id="A0AAN6RFL7"/>
<feature type="transmembrane region" description="Helical" evidence="6">
    <location>
        <begin position="211"/>
        <end position="231"/>
    </location>
</feature>
<comment type="similarity">
    <text evidence="5">Belongs to the SAT4 family.</text>
</comment>
<dbReference type="PANTHER" id="PTHR33048">
    <property type="entry name" value="PTH11-LIKE INTEGRAL MEMBRANE PROTEIN (AFU_ORTHOLOGUE AFUA_5G11245)"/>
    <property type="match status" value="1"/>
</dbReference>
<keyword evidence="4 6" id="KW-0472">Membrane</keyword>
<evidence type="ECO:0000256" key="2">
    <source>
        <dbReference type="ARBA" id="ARBA00022692"/>
    </source>
</evidence>
<name>A0AAN6RFL7_9PLEO</name>
<protein>
    <recommendedName>
        <fullName evidence="7">Rhodopsin domain-containing protein</fullName>
    </recommendedName>
</protein>